<keyword evidence="3" id="KW-1185">Reference proteome</keyword>
<dbReference type="AlphaFoldDB" id="A0AAX4PNB5"/>
<reference evidence="2 3" key="1">
    <citation type="submission" date="2024-03" db="EMBL/GenBank/DDBJ databases">
        <title>Complete genome sequence of the green alga Chloropicon roscoffensis RCC1871.</title>
        <authorList>
            <person name="Lemieux C."/>
            <person name="Pombert J.-F."/>
            <person name="Otis C."/>
            <person name="Turmel M."/>
        </authorList>
    </citation>
    <scope>NUCLEOTIDE SEQUENCE [LARGE SCALE GENOMIC DNA]</scope>
    <source>
        <strain evidence="2 3">RCC1871</strain>
    </source>
</reference>
<proteinExistence type="predicted"/>
<evidence type="ECO:0008006" key="4">
    <source>
        <dbReference type="Google" id="ProtNLM"/>
    </source>
</evidence>
<dbReference type="EMBL" id="CP151517">
    <property type="protein sequence ID" value="WZN67054.1"/>
    <property type="molecule type" value="Genomic_DNA"/>
</dbReference>
<organism evidence="2 3">
    <name type="scientific">Chloropicon roscoffensis</name>
    <dbReference type="NCBI Taxonomy" id="1461544"/>
    <lineage>
        <taxon>Eukaryota</taxon>
        <taxon>Viridiplantae</taxon>
        <taxon>Chlorophyta</taxon>
        <taxon>Chloropicophyceae</taxon>
        <taxon>Chloropicales</taxon>
        <taxon>Chloropicaceae</taxon>
        <taxon>Chloropicon</taxon>
    </lineage>
</organism>
<name>A0AAX4PNB5_9CHLO</name>
<evidence type="ECO:0000313" key="2">
    <source>
        <dbReference type="EMBL" id="WZN67054.1"/>
    </source>
</evidence>
<protein>
    <recommendedName>
        <fullName evidence="4">SH3 domain-containing protein</fullName>
    </recommendedName>
</protein>
<evidence type="ECO:0000313" key="3">
    <source>
        <dbReference type="Proteomes" id="UP001472866"/>
    </source>
</evidence>
<feature type="region of interest" description="Disordered" evidence="1">
    <location>
        <begin position="1"/>
        <end position="68"/>
    </location>
</feature>
<evidence type="ECO:0000256" key="1">
    <source>
        <dbReference type="SAM" id="MobiDB-lite"/>
    </source>
</evidence>
<dbReference type="Proteomes" id="UP001472866">
    <property type="component" value="Chromosome 17"/>
</dbReference>
<gene>
    <name evidence="2" type="ORF">HKI87_17g86260</name>
</gene>
<accession>A0AAX4PNB5</accession>
<sequence length="281" mass="29729">MAYFGHGGEERSVDLSDLSDMLRGGPSARVPTQAPAPSNNKDDDDDGSKGRIFAAVSGNRDGWHERGSASALRRSAMASSPAAAAAAAHCVMKVCHAPRVAVRSAPSVGGRVIGTRSKGEEVLAVSTSENGKWVRLADGNRETETWGGEAWMMVVHDELGRLLRPVGGARIDSLPAERLKLAPSSAKSAPSRLAQKGDAPASSLSYYKVVHGPSVVVRSDPGLSGRIVGTLRLGDVVPASQAGEEEEWLSLAGTKGFVQQRHRELGLLLEKCREDGSAYYY</sequence>